<reference evidence="3 4" key="1">
    <citation type="submission" date="2020-02" db="EMBL/GenBank/DDBJ databases">
        <title>Whole-genome analyses of novel actinobacteria.</title>
        <authorList>
            <person name="Sahin N."/>
        </authorList>
    </citation>
    <scope>NUCLEOTIDE SEQUENCE [LARGE SCALE GENOMIC DNA]</scope>
    <source>
        <strain evidence="3 4">A7024</strain>
    </source>
</reference>
<name>A0A6G4UA80_9ACTN</name>
<protein>
    <recommendedName>
        <fullName evidence="2">Winged helix-turn-helix domain-containing protein</fullName>
    </recommendedName>
</protein>
<dbReference type="RefSeq" id="WP_165243318.1">
    <property type="nucleotide sequence ID" value="NZ_JAAKZV010000241.1"/>
</dbReference>
<gene>
    <name evidence="3" type="ORF">G5C51_34090</name>
</gene>
<dbReference type="SUPFAM" id="SSF52540">
    <property type="entry name" value="P-loop containing nucleoside triphosphate hydrolases"/>
    <property type="match status" value="1"/>
</dbReference>
<dbReference type="Proteomes" id="UP000481583">
    <property type="component" value="Unassembled WGS sequence"/>
</dbReference>
<feature type="domain" description="Winged helix-turn-helix" evidence="2">
    <location>
        <begin position="281"/>
        <end position="346"/>
    </location>
</feature>
<dbReference type="EMBL" id="JAAKZV010000241">
    <property type="protein sequence ID" value="NGN68912.1"/>
    <property type="molecule type" value="Genomic_DNA"/>
</dbReference>
<accession>A0A6G4UA80</accession>
<dbReference type="PANTHER" id="PTHR47691:SF3">
    <property type="entry name" value="HTH-TYPE TRANSCRIPTIONAL REGULATOR RV0890C-RELATED"/>
    <property type="match status" value="1"/>
</dbReference>
<evidence type="ECO:0000313" key="3">
    <source>
        <dbReference type="EMBL" id="NGN68912.1"/>
    </source>
</evidence>
<dbReference type="AlphaFoldDB" id="A0A6G4UA80"/>
<dbReference type="PANTHER" id="PTHR47691">
    <property type="entry name" value="REGULATOR-RELATED"/>
    <property type="match status" value="1"/>
</dbReference>
<evidence type="ECO:0000259" key="2">
    <source>
        <dbReference type="Pfam" id="PF25872"/>
    </source>
</evidence>
<dbReference type="Gene3D" id="3.40.50.300">
    <property type="entry name" value="P-loop containing nucleotide triphosphate hydrolases"/>
    <property type="match status" value="1"/>
</dbReference>
<proteinExistence type="predicted"/>
<feature type="region of interest" description="Disordered" evidence="1">
    <location>
        <begin position="713"/>
        <end position="736"/>
    </location>
</feature>
<evidence type="ECO:0000313" key="4">
    <source>
        <dbReference type="Proteomes" id="UP000481583"/>
    </source>
</evidence>
<sequence length="736" mass="77324">MTGTGIWRAGNLPAETSSFIGRSGEVADLAALLPRVRMVTLAGAGGVGKTRLALRAATTAGRESAAAFPDGVWFAELSALRDPALLGLELVRVLGLVDRSVRPATEVLAEALADKRLLLVLDSCEHLVPACAELVPELLRTAPGLHLLATSRQPLGIPAERRIEVAPLPADGLESEAAHLFQARAHRGHGEPSPAVPPPRGAGAVAEIVRRLEGIPLAIELAAARLRAGDLTTGELAERLGARFEPLALDDRGSSAYSHVPRHQALRTAIGWSHELCAPPERLLWARLSVFAGGFDTRAAVRVCAGGPLAAERVAATLDALAAKSVIRREEPGDRYRMLDTVREYGAYWLCELGEEQDVRRRHRDHYLRLAQQADVEWMGPAQVAWHRLILAESANIRGALDFCLDGPDTRAALQLAGALWFHWYACGHAREGRHYLEEALARTASEADGPDPVRAKALWACALVALAQGDQPGASFLIAGFAAASDDSPGACAGVAHLKGVAGTLSGDQSAAAAELDSMPESALRQSGDYPAVWFMAKAARAFVHIHLGEQEAAVRVARELRAATAARGEVWCRAWADYMIAAASLTLGDTAAALAHARTALEGRRRLNDSLGSAMTVDLLAAAAAHPGPGRDGRRAARLLGAADRIWLTLGVVRLGMPELLAARTACETQAREAVGEAGFREAYAEGLALGPGDGVAYACGSGDLGGDLGGDECGDASGDANGDECGDEGLTTA</sequence>
<dbReference type="InterPro" id="IPR027417">
    <property type="entry name" value="P-loop_NTPase"/>
</dbReference>
<keyword evidence="4" id="KW-1185">Reference proteome</keyword>
<organism evidence="3 4">
    <name type="scientific">Streptomyces coryli</name>
    <dbReference type="NCBI Taxonomy" id="1128680"/>
    <lineage>
        <taxon>Bacteria</taxon>
        <taxon>Bacillati</taxon>
        <taxon>Actinomycetota</taxon>
        <taxon>Actinomycetes</taxon>
        <taxon>Kitasatosporales</taxon>
        <taxon>Streptomycetaceae</taxon>
        <taxon>Streptomyces</taxon>
    </lineage>
</organism>
<dbReference type="PRINTS" id="PR00364">
    <property type="entry name" value="DISEASERSIST"/>
</dbReference>
<comment type="caution">
    <text evidence="3">The sequence shown here is derived from an EMBL/GenBank/DDBJ whole genome shotgun (WGS) entry which is preliminary data.</text>
</comment>
<evidence type="ECO:0000256" key="1">
    <source>
        <dbReference type="SAM" id="MobiDB-lite"/>
    </source>
</evidence>
<dbReference type="Pfam" id="PF25872">
    <property type="entry name" value="HTH_77"/>
    <property type="match status" value="1"/>
</dbReference>
<dbReference type="InterPro" id="IPR058852">
    <property type="entry name" value="HTH_77"/>
</dbReference>